<dbReference type="Proteomes" id="UP001154282">
    <property type="component" value="Unassembled WGS sequence"/>
</dbReference>
<dbReference type="InterPro" id="IPR000528">
    <property type="entry name" value="Plant_nsLTP"/>
</dbReference>
<reference evidence="6" key="1">
    <citation type="submission" date="2022-08" db="EMBL/GenBank/DDBJ databases">
        <authorList>
            <person name="Gutierrez-Valencia J."/>
        </authorList>
    </citation>
    <scope>NUCLEOTIDE SEQUENCE</scope>
</reference>
<proteinExistence type="inferred from homology"/>
<dbReference type="Gene3D" id="1.10.110.10">
    <property type="entry name" value="Plant lipid-transfer and hydrophobic proteins"/>
    <property type="match status" value="1"/>
</dbReference>
<dbReference type="InterPro" id="IPR016140">
    <property type="entry name" value="Bifunc_inhib/LTP/seed_store"/>
</dbReference>
<evidence type="ECO:0000313" key="7">
    <source>
        <dbReference type="Proteomes" id="UP001154282"/>
    </source>
</evidence>
<dbReference type="PANTHER" id="PTHR33076">
    <property type="entry name" value="NON-SPECIFIC LIPID-TRANSFER PROTEIN 2-RELATED"/>
    <property type="match status" value="1"/>
</dbReference>
<comment type="similarity">
    <text evidence="1 3">Belongs to the plant LTP family.</text>
</comment>
<dbReference type="GO" id="GO:0008289">
    <property type="term" value="F:lipid binding"/>
    <property type="evidence" value="ECO:0007669"/>
    <property type="project" value="UniProtKB-KW"/>
</dbReference>
<feature type="chain" id="PRO_5043773768" description="Non-specific lipid-transfer protein" evidence="4">
    <location>
        <begin position="33"/>
        <end position="145"/>
    </location>
</feature>
<evidence type="ECO:0000256" key="1">
    <source>
        <dbReference type="ARBA" id="ARBA00009748"/>
    </source>
</evidence>
<dbReference type="SUPFAM" id="SSF47699">
    <property type="entry name" value="Bifunctional inhibitor/lipid-transfer protein/seed storage 2S albumin"/>
    <property type="match status" value="1"/>
</dbReference>
<sequence length="145" mass="15083">MAMANANVVKAAVGSLLLACSMIIIAVPCAKAEISCLQITMQLTPCIPYGVLGGSVPPACCQGVKDSMALVKTTEDLRAKCQCVKDGAAGIPGINYTRVNELPSICHVTVPYVVSPETDCSKVNFAEVGGSHHYQAAEETGSRVI</sequence>
<name>A0AAV0IXQ7_9ROSI</name>
<evidence type="ECO:0000256" key="2">
    <source>
        <dbReference type="ARBA" id="ARBA00023157"/>
    </source>
</evidence>
<keyword evidence="4" id="KW-0732">Signal</keyword>
<dbReference type="SMART" id="SM00499">
    <property type="entry name" value="AAI"/>
    <property type="match status" value="1"/>
</dbReference>
<comment type="function">
    <text evidence="3">Plant non-specific lipid-transfer proteins transfer phospholipids as well as galactolipids across membranes. May play a role in wax or cutin deposition in the cell walls of expanding epidermal cells and certain secretory tissues.</text>
</comment>
<keyword evidence="7" id="KW-1185">Reference proteome</keyword>
<dbReference type="GO" id="GO:0006869">
    <property type="term" value="P:lipid transport"/>
    <property type="evidence" value="ECO:0007669"/>
    <property type="project" value="InterPro"/>
</dbReference>
<dbReference type="PROSITE" id="PS00597">
    <property type="entry name" value="PLANT_LTP"/>
    <property type="match status" value="1"/>
</dbReference>
<dbReference type="InterPro" id="IPR036312">
    <property type="entry name" value="Bifun_inhib/LTP/seed_sf"/>
</dbReference>
<dbReference type="AlphaFoldDB" id="A0AAV0IXQ7"/>
<evidence type="ECO:0000313" key="6">
    <source>
        <dbReference type="EMBL" id="CAI0401774.1"/>
    </source>
</evidence>
<dbReference type="CDD" id="cd01960">
    <property type="entry name" value="nsLTP1"/>
    <property type="match status" value="1"/>
</dbReference>
<feature type="domain" description="Bifunctional inhibitor/plant lipid transfer protein/seed storage helical" evidence="5">
    <location>
        <begin position="36"/>
        <end position="120"/>
    </location>
</feature>
<keyword evidence="3" id="KW-0813">Transport</keyword>
<feature type="signal peptide" evidence="4">
    <location>
        <begin position="1"/>
        <end position="32"/>
    </location>
</feature>
<evidence type="ECO:0000259" key="5">
    <source>
        <dbReference type="SMART" id="SM00499"/>
    </source>
</evidence>
<protein>
    <recommendedName>
        <fullName evidence="3">Non-specific lipid-transfer protein</fullName>
    </recommendedName>
</protein>
<dbReference type="PRINTS" id="PR00382">
    <property type="entry name" value="LIPIDTRNSFER"/>
</dbReference>
<keyword evidence="2" id="KW-1015">Disulfide bond</keyword>
<comment type="caution">
    <text evidence="6">The sequence shown here is derived from an EMBL/GenBank/DDBJ whole genome shotgun (WGS) entry which is preliminary data.</text>
</comment>
<dbReference type="Pfam" id="PF00234">
    <property type="entry name" value="Tryp_alpha_amyl"/>
    <property type="match status" value="1"/>
</dbReference>
<accession>A0AAV0IXQ7</accession>
<evidence type="ECO:0000256" key="4">
    <source>
        <dbReference type="SAM" id="SignalP"/>
    </source>
</evidence>
<organism evidence="6 7">
    <name type="scientific">Linum tenue</name>
    <dbReference type="NCBI Taxonomy" id="586396"/>
    <lineage>
        <taxon>Eukaryota</taxon>
        <taxon>Viridiplantae</taxon>
        <taxon>Streptophyta</taxon>
        <taxon>Embryophyta</taxon>
        <taxon>Tracheophyta</taxon>
        <taxon>Spermatophyta</taxon>
        <taxon>Magnoliopsida</taxon>
        <taxon>eudicotyledons</taxon>
        <taxon>Gunneridae</taxon>
        <taxon>Pentapetalae</taxon>
        <taxon>rosids</taxon>
        <taxon>fabids</taxon>
        <taxon>Malpighiales</taxon>
        <taxon>Linaceae</taxon>
        <taxon>Linum</taxon>
    </lineage>
</organism>
<evidence type="ECO:0000256" key="3">
    <source>
        <dbReference type="RuleBase" id="RU000628"/>
    </source>
</evidence>
<dbReference type="EMBL" id="CAMGYJ010000004">
    <property type="protein sequence ID" value="CAI0401774.1"/>
    <property type="molecule type" value="Genomic_DNA"/>
</dbReference>
<gene>
    <name evidence="6" type="ORF">LITE_LOCUS11334</name>
</gene>
<keyword evidence="3" id="KW-0446">Lipid-binding</keyword>